<dbReference type="Gene3D" id="2.30.30.40">
    <property type="entry name" value="SH3 Domains"/>
    <property type="match status" value="1"/>
</dbReference>
<accession>A0A6S6TNN9</accession>
<name>A0A6S6TNN9_9GAMM</name>
<evidence type="ECO:0008006" key="2">
    <source>
        <dbReference type="Google" id="ProtNLM"/>
    </source>
</evidence>
<dbReference type="AlphaFoldDB" id="A0A6S6TNN9"/>
<sequence>MQSRLFTIIPLIFCFILPTSTWAVGQFKVIKVESWDTLNMRSGPGVKNAVVVKLPPDAKGLSMAGGRKTVGRTHWVKVSWQGKTGWVSETYLGLQGDKKMPETVSAGKLTKVKPAQKLKPQKKKSGMWILECGNTLPPWRVEVLPEWMSGKLGEHKTGMPITHKRQDHGKHHKVALETEIRGSNRWNRLRMTMNYTKSCYSRLAKEKVAFSVKGMFNNTPIEGCCRALQVP</sequence>
<protein>
    <recommendedName>
        <fullName evidence="2">SH3b domain-containing protein</fullName>
    </recommendedName>
</protein>
<proteinExistence type="predicted"/>
<dbReference type="EMBL" id="CACVAV010000381">
    <property type="protein sequence ID" value="CAA6824421.1"/>
    <property type="molecule type" value="Genomic_DNA"/>
</dbReference>
<organism evidence="1">
    <name type="scientific">uncultured Thiotrichaceae bacterium</name>
    <dbReference type="NCBI Taxonomy" id="298394"/>
    <lineage>
        <taxon>Bacteria</taxon>
        <taxon>Pseudomonadati</taxon>
        <taxon>Pseudomonadota</taxon>
        <taxon>Gammaproteobacteria</taxon>
        <taxon>Thiotrichales</taxon>
        <taxon>Thiotrichaceae</taxon>
        <taxon>environmental samples</taxon>
    </lineage>
</organism>
<gene>
    <name evidence="1" type="ORF">HELGO_WM24483</name>
</gene>
<reference evidence="1" key="1">
    <citation type="submission" date="2020-01" db="EMBL/GenBank/DDBJ databases">
        <authorList>
            <person name="Meier V. D."/>
            <person name="Meier V D."/>
        </authorList>
    </citation>
    <scope>NUCLEOTIDE SEQUENCE</scope>
    <source>
        <strain evidence="1">HLG_WM_MAG_08</strain>
    </source>
</reference>
<evidence type="ECO:0000313" key="1">
    <source>
        <dbReference type="EMBL" id="CAA6824421.1"/>
    </source>
</evidence>